<keyword evidence="2" id="KW-0238">DNA-binding</keyword>
<evidence type="ECO:0000313" key="3">
    <source>
        <dbReference type="Proteomes" id="UP001154420"/>
    </source>
</evidence>
<dbReference type="AlphaFoldDB" id="A0A9X5GRR5"/>
<name>A0A9X5GRR5_9FIRM</name>
<sequence>MNKKELATLLDVSPSAVSIAFNGRKGISDKTRDRILKAAEFYGVECSHQKPSVSNYISFVIFKEHGQVFGDTPFFPL</sequence>
<keyword evidence="3" id="KW-1185">Reference proteome</keyword>
<evidence type="ECO:0000313" key="2">
    <source>
        <dbReference type="EMBL" id="NBJ92335.1"/>
    </source>
</evidence>
<dbReference type="GO" id="GO:0006355">
    <property type="term" value="P:regulation of DNA-templated transcription"/>
    <property type="evidence" value="ECO:0007669"/>
    <property type="project" value="InterPro"/>
</dbReference>
<protein>
    <submittedName>
        <fullName evidence="2">LacI family DNA-binding transcriptional regulator</fullName>
    </submittedName>
</protein>
<dbReference type="RefSeq" id="WP_160559432.1">
    <property type="nucleotide sequence ID" value="NZ_QZDT01000007.1"/>
</dbReference>
<reference evidence="2" key="1">
    <citation type="submission" date="2018-09" db="EMBL/GenBank/DDBJ databases">
        <title>Murine metabolic-syndrome-specific gut microbial biobank.</title>
        <authorList>
            <person name="Liu C."/>
        </authorList>
    </citation>
    <scope>NUCLEOTIDE SEQUENCE</scope>
    <source>
        <strain evidence="2">D42-62</strain>
    </source>
</reference>
<dbReference type="GO" id="GO:0003677">
    <property type="term" value="F:DNA binding"/>
    <property type="evidence" value="ECO:0007669"/>
    <property type="project" value="UniProtKB-KW"/>
</dbReference>
<proteinExistence type="predicted"/>
<gene>
    <name evidence="2" type="ORF">D5281_06925</name>
</gene>
<evidence type="ECO:0000259" key="1">
    <source>
        <dbReference type="PROSITE" id="PS50932"/>
    </source>
</evidence>
<dbReference type="InterPro" id="IPR010982">
    <property type="entry name" value="Lambda_DNA-bd_dom_sf"/>
</dbReference>
<organism evidence="2 3">
    <name type="scientific">Parablautia muri</name>
    <dbReference type="NCBI Taxonomy" id="2320879"/>
    <lineage>
        <taxon>Bacteria</taxon>
        <taxon>Bacillati</taxon>
        <taxon>Bacillota</taxon>
        <taxon>Clostridia</taxon>
        <taxon>Lachnospirales</taxon>
        <taxon>Lachnospiraceae</taxon>
        <taxon>Parablautia</taxon>
    </lineage>
</organism>
<dbReference type="PROSITE" id="PS50932">
    <property type="entry name" value="HTH_LACI_2"/>
    <property type="match status" value="1"/>
</dbReference>
<dbReference type="OrthoDB" id="43195at2"/>
<dbReference type="EMBL" id="QZDT01000007">
    <property type="protein sequence ID" value="NBJ92335.1"/>
    <property type="molecule type" value="Genomic_DNA"/>
</dbReference>
<dbReference type="CDD" id="cd01392">
    <property type="entry name" value="HTH_LacI"/>
    <property type="match status" value="1"/>
</dbReference>
<dbReference type="Gene3D" id="1.10.260.40">
    <property type="entry name" value="lambda repressor-like DNA-binding domains"/>
    <property type="match status" value="1"/>
</dbReference>
<comment type="caution">
    <text evidence="2">The sequence shown here is derived from an EMBL/GenBank/DDBJ whole genome shotgun (WGS) entry which is preliminary data.</text>
</comment>
<accession>A0A9X5GRR5</accession>
<dbReference type="InterPro" id="IPR000843">
    <property type="entry name" value="HTH_LacI"/>
</dbReference>
<dbReference type="Proteomes" id="UP001154420">
    <property type="component" value="Unassembled WGS sequence"/>
</dbReference>
<feature type="domain" description="HTH lacI-type" evidence="1">
    <location>
        <begin position="1"/>
        <end position="40"/>
    </location>
</feature>
<dbReference type="SUPFAM" id="SSF47413">
    <property type="entry name" value="lambda repressor-like DNA-binding domains"/>
    <property type="match status" value="1"/>
</dbReference>